<evidence type="ECO:0000256" key="3">
    <source>
        <dbReference type="SAM" id="MobiDB-lite"/>
    </source>
</evidence>
<dbReference type="Pfam" id="PF00018">
    <property type="entry name" value="SH3_1"/>
    <property type="match status" value="1"/>
</dbReference>
<feature type="region of interest" description="Disordered" evidence="3">
    <location>
        <begin position="1"/>
        <end position="47"/>
    </location>
</feature>
<evidence type="ECO:0000256" key="1">
    <source>
        <dbReference type="ARBA" id="ARBA00022443"/>
    </source>
</evidence>
<sequence>MGPAPASLLAPPAGSSSRGSITGKVSPRTSITGGRPQPVPPAKKKAIAAPPAVTAVALWDFAGTESDEVPVRKGEVVTVIDESDPDWWMVRNQAGKQGTAPSNYLKKQ</sequence>
<feature type="compositionally biased region" description="Low complexity" evidence="3">
    <location>
        <begin position="1"/>
        <end position="17"/>
    </location>
</feature>
<reference evidence="5" key="1">
    <citation type="submission" date="2021-01" db="EMBL/GenBank/DDBJ databases">
        <authorList>
            <person name="Corre E."/>
            <person name="Pelletier E."/>
            <person name="Niang G."/>
            <person name="Scheremetjew M."/>
            <person name="Finn R."/>
            <person name="Kale V."/>
            <person name="Holt S."/>
            <person name="Cochrane G."/>
            <person name="Meng A."/>
            <person name="Brown T."/>
            <person name="Cohen L."/>
        </authorList>
    </citation>
    <scope>NUCLEOTIDE SEQUENCE</scope>
    <source>
        <strain evidence="5">ATCC 50979</strain>
    </source>
</reference>
<proteinExistence type="predicted"/>
<dbReference type="GO" id="GO:0033565">
    <property type="term" value="C:ESCRT-0 complex"/>
    <property type="evidence" value="ECO:0007669"/>
    <property type="project" value="TreeGrafter"/>
</dbReference>
<feature type="domain" description="SH3" evidence="4">
    <location>
        <begin position="50"/>
        <end position="108"/>
    </location>
</feature>
<dbReference type="CDD" id="cd00174">
    <property type="entry name" value="SH3"/>
    <property type="match status" value="1"/>
</dbReference>
<gene>
    <name evidence="5" type="ORF">SSP0437_LOCUS5862</name>
</gene>
<dbReference type="SUPFAM" id="SSF50044">
    <property type="entry name" value="SH3-domain"/>
    <property type="match status" value="1"/>
</dbReference>
<evidence type="ECO:0000256" key="2">
    <source>
        <dbReference type="PROSITE-ProRule" id="PRU00192"/>
    </source>
</evidence>
<dbReference type="PANTHER" id="PTHR45929">
    <property type="entry name" value="JAK PATHWAY SIGNAL TRANSDUCTION ADAPTOR MOLECULE"/>
    <property type="match status" value="1"/>
</dbReference>
<dbReference type="PANTHER" id="PTHR45929:SF3">
    <property type="entry name" value="JAK PATHWAY SIGNAL TRANSDUCTION ADAPTOR MOLECULE"/>
    <property type="match status" value="1"/>
</dbReference>
<dbReference type="EMBL" id="HBGL01007575">
    <property type="protein sequence ID" value="CAD9296337.1"/>
    <property type="molecule type" value="Transcribed_RNA"/>
</dbReference>
<evidence type="ECO:0000313" key="5">
    <source>
        <dbReference type="EMBL" id="CAD9296337.1"/>
    </source>
</evidence>
<dbReference type="GO" id="GO:0043328">
    <property type="term" value="P:protein transport to vacuole involved in ubiquitin-dependent protein catabolic process via the multivesicular body sorting pathway"/>
    <property type="evidence" value="ECO:0007669"/>
    <property type="project" value="TreeGrafter"/>
</dbReference>
<name>A0A7S1VDK9_9EUKA</name>
<organism evidence="5">
    <name type="scientific">Sexangularia sp. CB-2014</name>
    <dbReference type="NCBI Taxonomy" id="1486929"/>
    <lineage>
        <taxon>Eukaryota</taxon>
        <taxon>Amoebozoa</taxon>
        <taxon>Tubulinea</taxon>
        <taxon>Elardia</taxon>
        <taxon>Arcellinida</taxon>
        <taxon>Arcellinida incertae sedis</taxon>
        <taxon>Sexangularia</taxon>
    </lineage>
</organism>
<evidence type="ECO:0000259" key="4">
    <source>
        <dbReference type="PROSITE" id="PS50002"/>
    </source>
</evidence>
<dbReference type="Gene3D" id="2.30.30.40">
    <property type="entry name" value="SH3 Domains"/>
    <property type="match status" value="1"/>
</dbReference>
<keyword evidence="1 2" id="KW-0728">SH3 domain</keyword>
<dbReference type="SMART" id="SM00326">
    <property type="entry name" value="SH3"/>
    <property type="match status" value="1"/>
</dbReference>
<dbReference type="InterPro" id="IPR036028">
    <property type="entry name" value="SH3-like_dom_sf"/>
</dbReference>
<dbReference type="InterPro" id="IPR050670">
    <property type="entry name" value="STAM"/>
</dbReference>
<dbReference type="PROSITE" id="PS50002">
    <property type="entry name" value="SH3"/>
    <property type="match status" value="1"/>
</dbReference>
<dbReference type="InterPro" id="IPR001452">
    <property type="entry name" value="SH3_domain"/>
</dbReference>
<dbReference type="AlphaFoldDB" id="A0A7S1VDK9"/>
<accession>A0A7S1VDK9</accession>
<dbReference type="PRINTS" id="PR00452">
    <property type="entry name" value="SH3DOMAIN"/>
</dbReference>
<protein>
    <recommendedName>
        <fullName evidence="4">SH3 domain-containing protein</fullName>
    </recommendedName>
</protein>